<dbReference type="InterPro" id="IPR001789">
    <property type="entry name" value="Sig_transdc_resp-reg_receiver"/>
</dbReference>
<evidence type="ECO:0000259" key="3">
    <source>
        <dbReference type="PROSITE" id="PS50930"/>
    </source>
</evidence>
<keyword evidence="5" id="KW-1185">Reference proteome</keyword>
<gene>
    <name evidence="4" type="ORF">ACFSUS_01355</name>
</gene>
<dbReference type="EMBL" id="JBHULN010000001">
    <property type="protein sequence ID" value="MFD2569259.1"/>
    <property type="molecule type" value="Genomic_DNA"/>
</dbReference>
<sequence length="246" mass="28091">MSYPSLHQPLRVCVIDDEPLAYQGLCQIINQQSSVTVVGEHAIGQHAVDQVRQWRPDLLFLDIHMPQVDGFGLLSALPTNGQPLVVFVTAHEQHALEAFRIQALGYVLKPFDDEQIFQALERASRQLRAQWALESLSADYASHLTTKTKRGQQLIPVEQIDLIRSYDYYALVHVGFQKYLVRQSMNELEQRLDPRYFVRIHRSAIVATRQIATILGQTLITVTNQQLPISKAGSTKLRYFMQRLAQ</sequence>
<comment type="caution">
    <text evidence="4">The sequence shown here is derived from an EMBL/GenBank/DDBJ whole genome shotgun (WGS) entry which is preliminary data.</text>
</comment>
<dbReference type="SMART" id="SM00448">
    <property type="entry name" value="REC"/>
    <property type="match status" value="1"/>
</dbReference>
<evidence type="ECO:0000259" key="2">
    <source>
        <dbReference type="PROSITE" id="PS50110"/>
    </source>
</evidence>
<reference evidence="5" key="1">
    <citation type="journal article" date="2019" name="Int. J. Syst. Evol. Microbiol.">
        <title>The Global Catalogue of Microorganisms (GCM) 10K type strain sequencing project: providing services to taxonomists for standard genome sequencing and annotation.</title>
        <authorList>
            <consortium name="The Broad Institute Genomics Platform"/>
            <consortium name="The Broad Institute Genome Sequencing Center for Infectious Disease"/>
            <person name="Wu L."/>
            <person name="Ma J."/>
        </authorList>
    </citation>
    <scope>NUCLEOTIDE SEQUENCE [LARGE SCALE GENOMIC DNA]</scope>
    <source>
        <strain evidence="5">KCTC 42805</strain>
    </source>
</reference>
<dbReference type="SMART" id="SM00850">
    <property type="entry name" value="LytTR"/>
    <property type="match status" value="1"/>
</dbReference>
<feature type="domain" description="Response regulatory" evidence="2">
    <location>
        <begin position="11"/>
        <end position="124"/>
    </location>
</feature>
<dbReference type="PANTHER" id="PTHR37299">
    <property type="entry name" value="TRANSCRIPTIONAL REGULATOR-RELATED"/>
    <property type="match status" value="1"/>
</dbReference>
<dbReference type="PROSITE" id="PS50110">
    <property type="entry name" value="RESPONSE_REGULATORY"/>
    <property type="match status" value="1"/>
</dbReference>
<dbReference type="InterPro" id="IPR007492">
    <property type="entry name" value="LytTR_DNA-bd_dom"/>
</dbReference>
<dbReference type="InterPro" id="IPR011006">
    <property type="entry name" value="CheY-like_superfamily"/>
</dbReference>
<dbReference type="PROSITE" id="PS50930">
    <property type="entry name" value="HTH_LYTTR"/>
    <property type="match status" value="1"/>
</dbReference>
<accession>A0ABW5LXD6</accession>
<keyword evidence="1" id="KW-0597">Phosphoprotein</keyword>
<proteinExistence type="predicted"/>
<dbReference type="Pfam" id="PF00072">
    <property type="entry name" value="Response_reg"/>
    <property type="match status" value="1"/>
</dbReference>
<feature type="domain" description="HTH LytTR-type" evidence="3">
    <location>
        <begin position="144"/>
        <end position="243"/>
    </location>
</feature>
<organism evidence="4 5">
    <name type="scientific">Spirosoma soli</name>
    <dbReference type="NCBI Taxonomy" id="1770529"/>
    <lineage>
        <taxon>Bacteria</taxon>
        <taxon>Pseudomonadati</taxon>
        <taxon>Bacteroidota</taxon>
        <taxon>Cytophagia</taxon>
        <taxon>Cytophagales</taxon>
        <taxon>Cytophagaceae</taxon>
        <taxon>Spirosoma</taxon>
    </lineage>
</organism>
<dbReference type="Pfam" id="PF04397">
    <property type="entry name" value="LytTR"/>
    <property type="match status" value="1"/>
</dbReference>
<dbReference type="Gene3D" id="2.40.50.1020">
    <property type="entry name" value="LytTr DNA-binding domain"/>
    <property type="match status" value="1"/>
</dbReference>
<dbReference type="Gene3D" id="3.40.50.2300">
    <property type="match status" value="1"/>
</dbReference>
<name>A0ABW5LXD6_9BACT</name>
<evidence type="ECO:0000313" key="5">
    <source>
        <dbReference type="Proteomes" id="UP001597469"/>
    </source>
</evidence>
<dbReference type="InterPro" id="IPR046947">
    <property type="entry name" value="LytR-like"/>
</dbReference>
<evidence type="ECO:0000313" key="4">
    <source>
        <dbReference type="EMBL" id="MFD2569259.1"/>
    </source>
</evidence>
<protein>
    <submittedName>
        <fullName evidence="4">LytR/AlgR family response regulator transcription factor</fullName>
    </submittedName>
</protein>
<dbReference type="RefSeq" id="WP_381518008.1">
    <property type="nucleotide sequence ID" value="NZ_JBHULN010000001.1"/>
</dbReference>
<dbReference type="PANTHER" id="PTHR37299:SF1">
    <property type="entry name" value="STAGE 0 SPORULATION PROTEIN A HOMOLOG"/>
    <property type="match status" value="1"/>
</dbReference>
<dbReference type="SUPFAM" id="SSF52172">
    <property type="entry name" value="CheY-like"/>
    <property type="match status" value="1"/>
</dbReference>
<feature type="modified residue" description="4-aspartylphosphate" evidence="1">
    <location>
        <position position="62"/>
    </location>
</feature>
<evidence type="ECO:0000256" key="1">
    <source>
        <dbReference type="PROSITE-ProRule" id="PRU00169"/>
    </source>
</evidence>
<dbReference type="Proteomes" id="UP001597469">
    <property type="component" value="Unassembled WGS sequence"/>
</dbReference>